<dbReference type="Pfam" id="PF05048">
    <property type="entry name" value="NosD"/>
    <property type="match status" value="1"/>
</dbReference>
<feature type="signal peptide" evidence="5">
    <location>
        <begin position="1"/>
        <end position="22"/>
    </location>
</feature>
<comment type="caution">
    <text evidence="7">The sequence shown here is derived from an EMBL/GenBank/DDBJ whole genome shotgun (WGS) entry which is preliminary data.</text>
</comment>
<name>A0A2G5NUF4_9STAP</name>
<evidence type="ECO:0000256" key="1">
    <source>
        <dbReference type="ARBA" id="ARBA00004906"/>
    </source>
</evidence>
<dbReference type="InterPro" id="IPR026464">
    <property type="entry name" value="NosD_copper_fam"/>
</dbReference>
<dbReference type="NCBIfam" id="TIGR04247">
    <property type="entry name" value="NosD_copper_fam"/>
    <property type="match status" value="1"/>
</dbReference>
<reference evidence="7 8" key="1">
    <citation type="journal article" date="2018" name="Front. Microbiol.">
        <title>Description and Comparative Genomics of Macrococcus caseolyticus subsp. hominis subsp. nov., Macrococcus goetzii sp. nov., Macrococcus epidermidis sp. nov., and Macrococcus bohemicus sp. nov., Novel Macrococci From Human Clinical Material With Virulence Potential and Suspected Uptake of Foreign DNA by Natural Transformation.</title>
        <authorList>
            <person name="Maslanova I."/>
            <person name="Wertheimer Z."/>
            <person name="Sedlacek I."/>
            <person name="Svec P."/>
            <person name="Indrakova A."/>
            <person name="Kovarovic V."/>
            <person name="Schumann P."/>
            <person name="Sproer C."/>
            <person name="Kralova S."/>
            <person name="Sedo O."/>
            <person name="Kristofova L."/>
            <person name="Vrbovska V."/>
            <person name="Fuzik T."/>
            <person name="Petras P."/>
            <person name="Zdrahal Z."/>
            <person name="Ruzickova V."/>
            <person name="Doskar J."/>
            <person name="Pantucek R."/>
        </authorList>
    </citation>
    <scope>NUCLEOTIDE SEQUENCE [LARGE SCALE GENOMIC DNA]</scope>
    <source>
        <strain evidence="7 8">CCM 4927</strain>
    </source>
</reference>
<evidence type="ECO:0000256" key="5">
    <source>
        <dbReference type="SAM" id="SignalP"/>
    </source>
</evidence>
<dbReference type="PANTHER" id="PTHR22990:SF15">
    <property type="entry name" value="F-BOX ONLY PROTEIN 10"/>
    <property type="match status" value="1"/>
</dbReference>
<proteinExistence type="predicted"/>
<dbReference type="PANTHER" id="PTHR22990">
    <property type="entry name" value="F-BOX ONLY PROTEIN"/>
    <property type="match status" value="1"/>
</dbReference>
<dbReference type="InterPro" id="IPR012334">
    <property type="entry name" value="Pectin_lyas_fold"/>
</dbReference>
<keyword evidence="8" id="KW-1185">Reference proteome</keyword>
<keyword evidence="4" id="KW-1133">Transmembrane helix</keyword>
<accession>A0A2G5NUF4</accession>
<feature type="transmembrane region" description="Helical" evidence="4">
    <location>
        <begin position="411"/>
        <end position="428"/>
    </location>
</feature>
<dbReference type="Gene3D" id="2.160.20.10">
    <property type="entry name" value="Single-stranded right-handed beta-helix, Pectin lyase-like"/>
    <property type="match status" value="1"/>
</dbReference>
<dbReference type="SMART" id="SM00710">
    <property type="entry name" value="PbH1"/>
    <property type="match status" value="8"/>
</dbReference>
<organism evidence="7 8">
    <name type="scientific">Macrococcoides goetzii</name>
    <dbReference type="NCBI Taxonomy" id="1891097"/>
    <lineage>
        <taxon>Bacteria</taxon>
        <taxon>Bacillati</taxon>
        <taxon>Bacillota</taxon>
        <taxon>Bacilli</taxon>
        <taxon>Bacillales</taxon>
        <taxon>Staphylococcaceae</taxon>
        <taxon>Macrococcoides</taxon>
    </lineage>
</organism>
<comment type="pathway">
    <text evidence="1">Protein modification; protein ubiquitination.</text>
</comment>
<gene>
    <name evidence="7" type="ORF">BFS35_012725</name>
</gene>
<feature type="chain" id="PRO_5030047503" evidence="5">
    <location>
        <begin position="23"/>
        <end position="433"/>
    </location>
</feature>
<dbReference type="AlphaFoldDB" id="A0A2G5NUF4"/>
<dbReference type="RefSeq" id="WP_099577193.1">
    <property type="nucleotide sequence ID" value="NZ_MJBI02000011.1"/>
</dbReference>
<dbReference type="SUPFAM" id="SSF51126">
    <property type="entry name" value="Pectin lyase-like"/>
    <property type="match status" value="1"/>
</dbReference>
<evidence type="ECO:0000313" key="7">
    <source>
        <dbReference type="EMBL" id="RAI79075.1"/>
    </source>
</evidence>
<keyword evidence="3" id="KW-0833">Ubl conjugation pathway</keyword>
<keyword evidence="2" id="KW-0677">Repeat</keyword>
<feature type="domain" description="Periplasmic copper-binding protein NosD beta helix" evidence="6">
    <location>
        <begin position="151"/>
        <end position="337"/>
    </location>
</feature>
<keyword evidence="4" id="KW-0472">Membrane</keyword>
<sequence>MKKMLVFATIIISSLMGHNVYAGELQNLIDETKSGDTLQLENKTYKDHVIIKKPITIKGKENTIIDGEKKGTIIQIKSSDVVLKNLKIMNSGRSRSSEMEASCIRNMAPNNTFKDLKIHNCFHGLYLNKGDQTNIQNNDIKGYKEGSTGAKGYGIYVKRANENTIKNNTIQYSRDGIYFEYSNDNEIINNKVSKTRYGLHYMYSNFNNFKGNKFIGNIGGAAIMHSDNIVLEKNQFSFNQGSQAFGLIIQGSRDINILENEFHLNQRGLYIEQSTLNLIQENEFFNNKVGIEVWDSSSALTFMKNEFKENKVPVVLVGHSNQNNWNKNKEGNYWQEPMLDLDQNGIGDKPYIQNSSLGNLLKQNELAYLFMNSPAIDLFERSHRLINPDVVMIKDEFPLMDNNHSLTLEKIIISIIVIVITILSVRYLRRSKR</sequence>
<dbReference type="InterPro" id="IPR007742">
    <property type="entry name" value="NosD_dom"/>
</dbReference>
<evidence type="ECO:0000256" key="3">
    <source>
        <dbReference type="ARBA" id="ARBA00022786"/>
    </source>
</evidence>
<dbReference type="Proteomes" id="UP000229523">
    <property type="component" value="Unassembled WGS sequence"/>
</dbReference>
<dbReference type="InterPro" id="IPR051550">
    <property type="entry name" value="SCF-Subunits/Alg-Epimerases"/>
</dbReference>
<evidence type="ECO:0000256" key="2">
    <source>
        <dbReference type="ARBA" id="ARBA00022737"/>
    </source>
</evidence>
<keyword evidence="4" id="KW-0812">Transmembrane</keyword>
<dbReference type="NCBIfam" id="TIGR03804">
    <property type="entry name" value="para_beta_helix"/>
    <property type="match status" value="3"/>
</dbReference>
<evidence type="ECO:0000313" key="8">
    <source>
        <dbReference type="Proteomes" id="UP000229523"/>
    </source>
</evidence>
<protein>
    <submittedName>
        <fullName evidence="7">Nitrous oxide reductase family maturation protein NosD</fullName>
    </submittedName>
</protein>
<dbReference type="InterPro" id="IPR006626">
    <property type="entry name" value="PbH1"/>
</dbReference>
<dbReference type="InterPro" id="IPR022441">
    <property type="entry name" value="Para_beta_helix_rpt-2"/>
</dbReference>
<dbReference type="EMBL" id="MJBI02000011">
    <property type="protein sequence ID" value="RAI79075.1"/>
    <property type="molecule type" value="Genomic_DNA"/>
</dbReference>
<dbReference type="InterPro" id="IPR011050">
    <property type="entry name" value="Pectin_lyase_fold/virulence"/>
</dbReference>
<evidence type="ECO:0000256" key="4">
    <source>
        <dbReference type="SAM" id="Phobius"/>
    </source>
</evidence>
<evidence type="ECO:0000259" key="6">
    <source>
        <dbReference type="Pfam" id="PF05048"/>
    </source>
</evidence>
<keyword evidence="5" id="KW-0732">Signal</keyword>